<accession>A0A644Y617</accession>
<comment type="caution">
    <text evidence="1">The sequence shown here is derived from an EMBL/GenBank/DDBJ whole genome shotgun (WGS) entry which is preliminary data.</text>
</comment>
<organism evidence="1">
    <name type="scientific">bioreactor metagenome</name>
    <dbReference type="NCBI Taxonomy" id="1076179"/>
    <lineage>
        <taxon>unclassified sequences</taxon>
        <taxon>metagenomes</taxon>
        <taxon>ecological metagenomes</taxon>
    </lineage>
</organism>
<name>A0A644Y617_9ZZZZ</name>
<reference evidence="1" key="1">
    <citation type="submission" date="2019-08" db="EMBL/GenBank/DDBJ databases">
        <authorList>
            <person name="Kucharzyk K."/>
            <person name="Murdoch R.W."/>
            <person name="Higgins S."/>
            <person name="Loffler F."/>
        </authorList>
    </citation>
    <scope>NUCLEOTIDE SEQUENCE</scope>
</reference>
<evidence type="ECO:0000313" key="1">
    <source>
        <dbReference type="EMBL" id="MPM21624.1"/>
    </source>
</evidence>
<proteinExistence type="predicted"/>
<dbReference type="EMBL" id="VSSQ01003628">
    <property type="protein sequence ID" value="MPM21624.1"/>
    <property type="molecule type" value="Genomic_DNA"/>
</dbReference>
<gene>
    <name evidence="1" type="ORF">SDC9_68068</name>
</gene>
<dbReference type="AlphaFoldDB" id="A0A644Y617"/>
<sequence>MSAFLGHIHYWLYNKIRRVVERENLIYSNVEQRFGPEADEIRQQVWQTYGEPLPDVDLAELIDQSNIHGWLQRQINIAETREATLIKELLEMYGDEVKTIIEEAFDKHGAICGQHAKASNSYNAAEIGGLYKALNDYLLNGMPCDQGDMVIENTPAKLVWEGEVCLQEGNWSRAGVDAKLMKQLYQRWMTSFVESLNPGFTYRQTADTLAGDKVNRHEFSAK</sequence>
<protein>
    <submittedName>
        <fullName evidence="1">Uncharacterized protein</fullName>
    </submittedName>
</protein>